<evidence type="ECO:0000259" key="3">
    <source>
        <dbReference type="Pfam" id="PF05970"/>
    </source>
</evidence>
<comment type="similarity">
    <text evidence="1">Belongs to the helicase family.</text>
</comment>
<feature type="domain" description="Helitron helicase-like" evidence="4">
    <location>
        <begin position="345"/>
        <end position="505"/>
    </location>
</feature>
<dbReference type="CDD" id="cd18809">
    <property type="entry name" value="SF1_C_RecD"/>
    <property type="match status" value="1"/>
</dbReference>
<dbReference type="Pfam" id="PF21530">
    <property type="entry name" value="Pif1_2B_dom"/>
    <property type="match status" value="1"/>
</dbReference>
<dbReference type="Pfam" id="PF05970">
    <property type="entry name" value="PIF1"/>
    <property type="match status" value="1"/>
</dbReference>
<accession>A0A397L2L4</accession>
<dbReference type="FunFam" id="3.40.50.300:FF:002884">
    <property type="entry name" value="ATP-dependent DNA helicase"/>
    <property type="match status" value="1"/>
</dbReference>
<organism evidence="6">
    <name type="scientific">Brassica campestris</name>
    <name type="common">Field mustard</name>
    <dbReference type="NCBI Taxonomy" id="3711"/>
    <lineage>
        <taxon>Eukaryota</taxon>
        <taxon>Viridiplantae</taxon>
        <taxon>Streptophyta</taxon>
        <taxon>Embryophyta</taxon>
        <taxon>Tracheophyta</taxon>
        <taxon>Spermatophyta</taxon>
        <taxon>Magnoliopsida</taxon>
        <taxon>eudicotyledons</taxon>
        <taxon>Gunneridae</taxon>
        <taxon>Pentapetalae</taxon>
        <taxon>rosids</taxon>
        <taxon>malvids</taxon>
        <taxon>Brassicales</taxon>
        <taxon>Brassicaceae</taxon>
        <taxon>Brassiceae</taxon>
        <taxon>Brassica</taxon>
    </lineage>
</organism>
<comment type="catalytic activity">
    <reaction evidence="1">
        <text>ATP + H2O = ADP + phosphate + H(+)</text>
        <dbReference type="Rhea" id="RHEA:13065"/>
        <dbReference type="ChEBI" id="CHEBI:15377"/>
        <dbReference type="ChEBI" id="CHEBI:15378"/>
        <dbReference type="ChEBI" id="CHEBI:30616"/>
        <dbReference type="ChEBI" id="CHEBI:43474"/>
        <dbReference type="ChEBI" id="CHEBI:456216"/>
        <dbReference type="EC" id="5.6.2.3"/>
    </reaction>
</comment>
<evidence type="ECO:0000259" key="4">
    <source>
        <dbReference type="Pfam" id="PF14214"/>
    </source>
</evidence>
<keyword evidence="1" id="KW-0547">Nucleotide-binding</keyword>
<sequence length="1460" mass="165869">MRSKRNANLPAQDIQPRQATILPDQVDDIDVDSPEQVTARASRALRIKKQKSKRIATRDIASTSGSRPVRYRRPVVNKWDLVNCPNCQAIVWIAEAVVQETEKSPRMFSICCQQGRVKLPPRRQPPSPLKELLDKSNFKSIIRIANGMLAFTSMGGQIDNSVTNSSGPYAFRLHGQTHHKIGSLLPPDGRFPQYLQLYIVDTDNEVANRKKAFSKGTSALEIDDSLVADLIKMLDENNHLAKTFRHARDRVLSGGTVEFTYDLPTASEIGGLLVGDFTAESAGKDIVLEYKTSKLQRISDLHPLYMSLQYPLLFPYGEYGYDERIPYQHTENSKIKREYMTMREYFAHQIQTRPSEGMTIIKSGRLFHQYIVDVYTATEQERLRFIRLNQKQLRAELYTNVCDALESGDTDARKVGRKVILPSSFTGSPRYMSEKYQDAMAICRWYGNPNAFITFTANPNWVEVKNHLEVYGGDSPNNRPDLESRVFKLKLEEMMSDFKKGVFFPKLAAGLKGEATAEIIDRYISAELPDKEADPEGFELVERHMIHGPCGKQRPLSPCMEKGECTKKYPKPYSNNTTIDKSGFVVYKRQVNTRASVLKGAIDLDNRNVVPHNLSLLKKYKAHINVEWCCKTSAIKYLFKYITKGVDRALALLEQSGCKDKATLDRKREHLELDEIDRFLECRYISACEASWRLFSFHIHHNQPSVMKLKIHLPGKQRLLYDQNKSLEEVLSKEDIDKTMLTAYFVANEKYEEARELTYVQFPSRFVYHTDDKTWTPRKHGTSIGRLPYIHPTAGDDYYLRILLNVVKGSTSFEHLCTVGGTTFTEFRDACYARGLLDDDKEWHDAIVEPSYWATGRQLRRLFVLILIYCEVANPLKLWDHTWKILAEDILYMKQREFNFPGLILPDLQLQQYTLIEIERLLKENDKSLNDFKGMPKPNESVLREISNTVLRQELNYDTAKEASEHEKLFATMNEDQQKVYNAVVDSVDNQSGQLFFVYGAGGTGKTFLYRTIIAKLRSVGKVVIPVASAGIAALLLPGGRTAHSRFKLPVNLTDETVCEITAGSMLATLIAKTDLIIWDEAPMAHRQAFETLDRTLRDLQSLHNPEAANKPFGGKTVILGGDFRQILPVVAHGSRQDTVKASISKSYLWPYAQVYTLNTNMRLSQADREFAEWILEVGNGTAATVATDEVSYDGGEQVLIKDKFMLPRSDNPHLTVSDAAYPDFVKNHLTRAYLTERAILAPTNASAHEINSYLLSKVPSAEKEFLSSDSIAFESTPEDDWTNNYPQEYLNSLDFPGLPPHKLCLKVGAPVMMLRNLNQKNGLCNGTRMMISRLGHRVLEAELLTGTHVGESVLIPRIQLSPTDTIHPFTFRRRQYPIRLCYAMTINKSQGQSLKQVALYLPRPVFSHGQLYVALSRVTTPEGLRILDDTEGATRTDAVTNIVYKEIFNNLLTSKYMLA</sequence>
<feature type="region of interest" description="Disordered" evidence="2">
    <location>
        <begin position="1"/>
        <end position="28"/>
    </location>
</feature>
<dbReference type="GO" id="GO:0006310">
    <property type="term" value="P:DNA recombination"/>
    <property type="evidence" value="ECO:0007669"/>
    <property type="project" value="UniProtKB-KW"/>
</dbReference>
<keyword evidence="1" id="KW-0233">DNA recombination</keyword>
<keyword evidence="1" id="KW-0067">ATP-binding</keyword>
<reference evidence="6" key="1">
    <citation type="submission" date="2018-06" db="EMBL/GenBank/DDBJ databases">
        <title>WGS assembly of Brassica rapa FPsc.</title>
        <authorList>
            <person name="Bowman J."/>
            <person name="Kohchi T."/>
            <person name="Yamato K."/>
            <person name="Jenkins J."/>
            <person name="Shu S."/>
            <person name="Ishizaki K."/>
            <person name="Yamaoka S."/>
            <person name="Nishihama R."/>
            <person name="Nakamura Y."/>
            <person name="Berger F."/>
            <person name="Adam C."/>
            <person name="Aki S."/>
            <person name="Althoff F."/>
            <person name="Araki T."/>
            <person name="Arteaga-Vazquez M."/>
            <person name="Balasubrmanian S."/>
            <person name="Bauer D."/>
            <person name="Boehm C."/>
            <person name="Briginshaw L."/>
            <person name="Caballero-Perez J."/>
            <person name="Catarino B."/>
            <person name="Chen F."/>
            <person name="Chiyoda S."/>
            <person name="Chovatia M."/>
            <person name="Davies K."/>
            <person name="Delmans M."/>
            <person name="Demura T."/>
            <person name="Dierschke T."/>
            <person name="Dolan L."/>
            <person name="Dorantes-Acosta A."/>
            <person name="Eklund D."/>
            <person name="Florent S."/>
            <person name="Flores-Sandoval E."/>
            <person name="Fujiyama A."/>
            <person name="Fukuzawa H."/>
            <person name="Galik B."/>
            <person name="Grimanelli D."/>
            <person name="Grimwood J."/>
            <person name="Grossniklaus U."/>
            <person name="Hamada T."/>
            <person name="Haseloff J."/>
            <person name="Hetherington A."/>
            <person name="Higo A."/>
            <person name="Hirakawa Y."/>
            <person name="Hundley H."/>
            <person name="Ikeda Y."/>
            <person name="Inoue K."/>
            <person name="Inoue S."/>
            <person name="Ishida S."/>
            <person name="Jia Q."/>
            <person name="Kakita M."/>
            <person name="Kanazawa T."/>
            <person name="Kawai Y."/>
            <person name="Kawashima T."/>
            <person name="Kennedy M."/>
            <person name="Kinose K."/>
            <person name="Kinoshita T."/>
            <person name="Kohara Y."/>
            <person name="Koide E."/>
            <person name="Komatsu K."/>
            <person name="Kopischke S."/>
            <person name="Kubo M."/>
            <person name="Kyozuka J."/>
            <person name="Lagercrantz U."/>
            <person name="Lin S."/>
            <person name="Lindquist E."/>
            <person name="Lipzen A."/>
            <person name="Lu C."/>
            <person name="Luna E."/>
            <person name="Martienssen R."/>
            <person name="Minamino N."/>
            <person name="Mizutani M."/>
            <person name="Mizutani M."/>
            <person name="Mochizuki N."/>
            <person name="Monte I."/>
            <person name="Mosher R."/>
            <person name="Nagasaki H."/>
            <person name="Nakagami H."/>
            <person name="Naramoto S."/>
            <person name="Nishitani K."/>
            <person name="Ohtani M."/>
            <person name="Okamoto T."/>
            <person name="Okumura M."/>
            <person name="Phillips J."/>
            <person name="Pollak B."/>
            <person name="Reinders A."/>
            <person name="Roevekamp M."/>
            <person name="Sano R."/>
            <person name="Sawa S."/>
            <person name="Schmid M."/>
            <person name="Shirakawa M."/>
            <person name="Solano R."/>
            <person name="Spunde A."/>
            <person name="Suetsugu N."/>
            <person name="Sugano S."/>
            <person name="Sugiyama A."/>
            <person name="Sun R."/>
            <person name="Suzuki Y."/>
            <person name="Takenaka M."/>
            <person name="Takezawa D."/>
            <person name="Tomogane H."/>
            <person name="Tsuzuki M."/>
            <person name="Ueda T."/>
            <person name="Umeda M."/>
            <person name="Ward J."/>
            <person name="Watanabe Y."/>
            <person name="Yazaki K."/>
            <person name="Yokoyama R."/>
            <person name="Yoshitake Y."/>
            <person name="Yotsui I."/>
            <person name="Zachgo S."/>
            <person name="Schmutz J."/>
        </authorList>
    </citation>
    <scope>NUCLEOTIDE SEQUENCE [LARGE SCALE GENOMIC DNA]</scope>
</reference>
<dbReference type="GO" id="GO:0016887">
    <property type="term" value="F:ATP hydrolysis activity"/>
    <property type="evidence" value="ECO:0007669"/>
    <property type="project" value="RHEA"/>
</dbReference>
<evidence type="ECO:0000256" key="1">
    <source>
        <dbReference type="RuleBase" id="RU363044"/>
    </source>
</evidence>
<gene>
    <name evidence="6" type="ORF">BRARA_K00772</name>
</gene>
<dbReference type="EC" id="5.6.2.3" evidence="1"/>
<feature type="domain" description="DNA helicase Pif1-like 2B" evidence="5">
    <location>
        <begin position="1289"/>
        <end position="1335"/>
    </location>
</feature>
<dbReference type="InterPro" id="IPR010285">
    <property type="entry name" value="DNA_helicase_pif1-like_DEAD"/>
</dbReference>
<keyword evidence="1" id="KW-0227">DNA damage</keyword>
<dbReference type="InterPro" id="IPR025476">
    <property type="entry name" value="Helitron_helicase-like"/>
</dbReference>
<keyword evidence="1" id="KW-0347">Helicase</keyword>
<dbReference type="InterPro" id="IPR027417">
    <property type="entry name" value="P-loop_NTPase"/>
</dbReference>
<proteinExistence type="inferred from homology"/>
<dbReference type="Pfam" id="PF14214">
    <property type="entry name" value="Helitron_like_N"/>
    <property type="match status" value="1"/>
</dbReference>
<dbReference type="GO" id="GO:0005524">
    <property type="term" value="F:ATP binding"/>
    <property type="evidence" value="ECO:0007669"/>
    <property type="project" value="UniProtKB-KW"/>
</dbReference>
<dbReference type="PANTHER" id="PTHR10492">
    <property type="match status" value="1"/>
</dbReference>
<dbReference type="GO" id="GO:0000723">
    <property type="term" value="P:telomere maintenance"/>
    <property type="evidence" value="ECO:0007669"/>
    <property type="project" value="InterPro"/>
</dbReference>
<dbReference type="EMBL" id="KZ864942">
    <property type="protein sequence ID" value="RIA04947.1"/>
    <property type="molecule type" value="Genomic_DNA"/>
</dbReference>
<evidence type="ECO:0000313" key="6">
    <source>
        <dbReference type="EMBL" id="RIA04947.1"/>
    </source>
</evidence>
<evidence type="ECO:0000256" key="2">
    <source>
        <dbReference type="SAM" id="MobiDB-lite"/>
    </source>
</evidence>
<feature type="domain" description="DNA helicase Pif1-like DEAD-box helicase" evidence="3">
    <location>
        <begin position="973"/>
        <end position="1185"/>
    </location>
</feature>
<dbReference type="Proteomes" id="UP000264353">
    <property type="component" value="Unassembled WGS sequence"/>
</dbReference>
<dbReference type="GO" id="GO:0043139">
    <property type="term" value="F:5'-3' DNA helicase activity"/>
    <property type="evidence" value="ECO:0007669"/>
    <property type="project" value="UniProtKB-EC"/>
</dbReference>
<dbReference type="GO" id="GO:0006281">
    <property type="term" value="P:DNA repair"/>
    <property type="evidence" value="ECO:0007669"/>
    <property type="project" value="UniProtKB-KW"/>
</dbReference>
<keyword evidence="1" id="KW-0234">DNA repair</keyword>
<dbReference type="Gene3D" id="3.40.50.300">
    <property type="entry name" value="P-loop containing nucleotide triphosphate hydrolases"/>
    <property type="match status" value="2"/>
</dbReference>
<protein>
    <recommendedName>
        <fullName evidence="1">ATP-dependent DNA helicase</fullName>
        <ecNumber evidence="1">5.6.2.3</ecNumber>
    </recommendedName>
</protein>
<name>A0A397L2L4_BRACM</name>
<dbReference type="PANTHER" id="PTHR10492:SF90">
    <property type="entry name" value="ATP-DEPENDENT DNA HELICASE"/>
    <property type="match status" value="1"/>
</dbReference>
<keyword evidence="1" id="KW-0378">Hydrolase</keyword>
<comment type="cofactor">
    <cofactor evidence="1">
        <name>Mg(2+)</name>
        <dbReference type="ChEBI" id="CHEBI:18420"/>
    </cofactor>
</comment>
<dbReference type="SUPFAM" id="SSF52540">
    <property type="entry name" value="P-loop containing nucleoside triphosphate hydrolases"/>
    <property type="match status" value="2"/>
</dbReference>
<dbReference type="InterPro" id="IPR049163">
    <property type="entry name" value="Pif1-like_2B_dom"/>
</dbReference>
<evidence type="ECO:0000259" key="5">
    <source>
        <dbReference type="Pfam" id="PF21530"/>
    </source>
</evidence>